<feature type="region of interest" description="Disordered" evidence="3">
    <location>
        <begin position="71"/>
        <end position="113"/>
    </location>
</feature>
<proteinExistence type="predicted"/>
<dbReference type="GO" id="GO:0003755">
    <property type="term" value="F:peptidyl-prolyl cis-trans isomerase activity"/>
    <property type="evidence" value="ECO:0007669"/>
    <property type="project" value="UniProtKB-KW"/>
</dbReference>
<keyword evidence="2" id="KW-0413">Isomerase</keyword>
<dbReference type="SUPFAM" id="SSF54534">
    <property type="entry name" value="FKBP-like"/>
    <property type="match status" value="1"/>
</dbReference>
<dbReference type="InterPro" id="IPR043368">
    <property type="entry name" value="FKBP3"/>
</dbReference>
<dbReference type="InterPro" id="IPR041200">
    <property type="entry name" value="FKBP3_BTHB"/>
</dbReference>
<dbReference type="Proteomes" id="UP000326062">
    <property type="component" value="Chromosome 15"/>
</dbReference>
<keyword evidence="2" id="KW-0697">Rotamase</keyword>
<dbReference type="PANTHER" id="PTHR46493:SF1">
    <property type="entry name" value="PEPTIDYL-PROLYL CIS-TRANS ISOMERASE FKBP3"/>
    <property type="match status" value="1"/>
</dbReference>
<dbReference type="Pfam" id="PF18410">
    <property type="entry name" value="BTHB"/>
    <property type="match status" value="1"/>
</dbReference>
<dbReference type="PANTHER" id="PTHR46493">
    <property type="entry name" value="PEPTIDYL-PROLYL CIS-TRANS ISOMERASE FKBP3"/>
    <property type="match status" value="1"/>
</dbReference>
<dbReference type="InterPro" id="IPR046357">
    <property type="entry name" value="PPIase_dom_sf"/>
</dbReference>
<evidence type="ECO:0000313" key="6">
    <source>
        <dbReference type="Proteomes" id="UP000326062"/>
    </source>
</evidence>
<protein>
    <recommendedName>
        <fullName evidence="2">peptidylprolyl isomerase</fullName>
        <ecNumber evidence="2">5.2.1.8</ecNumber>
    </recommendedName>
</protein>
<evidence type="ECO:0000256" key="2">
    <source>
        <dbReference type="PROSITE-ProRule" id="PRU00277"/>
    </source>
</evidence>
<evidence type="ECO:0000259" key="4">
    <source>
        <dbReference type="PROSITE" id="PS50059"/>
    </source>
</evidence>
<evidence type="ECO:0000256" key="1">
    <source>
        <dbReference type="ARBA" id="ARBA00022553"/>
    </source>
</evidence>
<dbReference type="Gene3D" id="1.10.720.80">
    <property type="match status" value="1"/>
</dbReference>
<dbReference type="CDD" id="cd21063">
    <property type="entry name" value="BTHB_FKBP25"/>
    <property type="match status" value="1"/>
</dbReference>
<gene>
    <name evidence="5" type="ORF">FD755_019449</name>
</gene>
<organism evidence="5 6">
    <name type="scientific">Muntiacus reevesi</name>
    <name type="common">Reeves' muntjac</name>
    <name type="synonym">Cervus reevesi</name>
    <dbReference type="NCBI Taxonomy" id="9886"/>
    <lineage>
        <taxon>Eukaryota</taxon>
        <taxon>Metazoa</taxon>
        <taxon>Chordata</taxon>
        <taxon>Craniata</taxon>
        <taxon>Vertebrata</taxon>
        <taxon>Euteleostomi</taxon>
        <taxon>Mammalia</taxon>
        <taxon>Eutheria</taxon>
        <taxon>Laurasiatheria</taxon>
        <taxon>Artiodactyla</taxon>
        <taxon>Ruminantia</taxon>
        <taxon>Pecora</taxon>
        <taxon>Cervidae</taxon>
        <taxon>Muntiacinae</taxon>
        <taxon>Muntiacus</taxon>
    </lineage>
</organism>
<name>A0A5N3X6Z9_MUNRE</name>
<dbReference type="InterPro" id="IPR001179">
    <property type="entry name" value="PPIase_FKBP_dom"/>
</dbReference>
<feature type="domain" description="PPIase FKBP-type" evidence="4">
    <location>
        <begin position="93"/>
        <end position="159"/>
    </location>
</feature>
<dbReference type="PROSITE" id="PS50059">
    <property type="entry name" value="FKBP_PPIASE"/>
    <property type="match status" value="1"/>
</dbReference>
<evidence type="ECO:0000313" key="5">
    <source>
        <dbReference type="EMBL" id="KAB0369444.1"/>
    </source>
</evidence>
<sequence>SLPKKDIIKFLQDHGSDSFLAEDKLLGNIKNVAKTANKDHLVTAYNHLFESKRFKGTESISKVSEQVKNVKLNEDKPKETKSEETLDEGPPKYTKSVLKKGDKTNFPKKGDVKKNAKPLNFTVGIGKVIRGWDEALLPMSKGEKARLEIEPEWAYGKKG</sequence>
<keyword evidence="6" id="KW-1185">Reference proteome</keyword>
<accession>A0A5N3X6Z9</accession>
<reference evidence="5 6" key="1">
    <citation type="submission" date="2019-06" db="EMBL/GenBank/DDBJ databases">
        <title>Discovery of a novel chromosome fission-fusion reversal in muntjac.</title>
        <authorList>
            <person name="Mudd A.B."/>
            <person name="Bredeson J.V."/>
            <person name="Baum R."/>
            <person name="Hockemeyer D."/>
            <person name="Rokhsar D.S."/>
        </authorList>
    </citation>
    <scope>NUCLEOTIDE SEQUENCE [LARGE SCALE GENOMIC DNA]</scope>
    <source>
        <strain evidence="5">UCam_UCB_Mr</strain>
        <tissue evidence="5">Fibroblast cell line</tissue>
    </source>
</reference>
<dbReference type="Pfam" id="PF00254">
    <property type="entry name" value="FKBP_C"/>
    <property type="match status" value="1"/>
</dbReference>
<evidence type="ECO:0000256" key="3">
    <source>
        <dbReference type="SAM" id="MobiDB-lite"/>
    </source>
</evidence>
<keyword evidence="1" id="KW-0597">Phosphoprotein</keyword>
<comment type="catalytic activity">
    <reaction evidence="2">
        <text>[protein]-peptidylproline (omega=180) = [protein]-peptidylproline (omega=0)</text>
        <dbReference type="Rhea" id="RHEA:16237"/>
        <dbReference type="Rhea" id="RHEA-COMP:10747"/>
        <dbReference type="Rhea" id="RHEA-COMP:10748"/>
        <dbReference type="ChEBI" id="CHEBI:83833"/>
        <dbReference type="ChEBI" id="CHEBI:83834"/>
        <dbReference type="EC" id="5.2.1.8"/>
    </reaction>
</comment>
<dbReference type="EMBL" id="VCEB01000016">
    <property type="protein sequence ID" value="KAB0369444.1"/>
    <property type="molecule type" value="Genomic_DNA"/>
</dbReference>
<dbReference type="EC" id="5.2.1.8" evidence="2"/>
<feature type="non-terminal residue" evidence="5">
    <location>
        <position position="1"/>
    </location>
</feature>
<feature type="compositionally biased region" description="Basic and acidic residues" evidence="3">
    <location>
        <begin position="99"/>
        <end position="113"/>
    </location>
</feature>
<dbReference type="Gene3D" id="3.10.50.40">
    <property type="match status" value="1"/>
</dbReference>
<feature type="compositionally biased region" description="Basic and acidic residues" evidence="3">
    <location>
        <begin position="71"/>
        <end position="84"/>
    </location>
</feature>
<comment type="caution">
    <text evidence="5">The sequence shown here is derived from an EMBL/GenBank/DDBJ whole genome shotgun (WGS) entry which is preliminary data.</text>
</comment>
<dbReference type="AlphaFoldDB" id="A0A5N3X6Z9"/>